<proteinExistence type="inferred from homology"/>
<dbReference type="GO" id="GO:0005654">
    <property type="term" value="C:nucleoplasm"/>
    <property type="evidence" value="ECO:0007669"/>
    <property type="project" value="UniProtKB-SubCell"/>
</dbReference>
<evidence type="ECO:0000256" key="7">
    <source>
        <dbReference type="SAM" id="MobiDB-lite"/>
    </source>
</evidence>
<organism evidence="8 9">
    <name type="scientific">Phoxinus phoxinus</name>
    <name type="common">Eurasian minnow</name>
    <dbReference type="NCBI Taxonomy" id="58324"/>
    <lineage>
        <taxon>Eukaryota</taxon>
        <taxon>Metazoa</taxon>
        <taxon>Chordata</taxon>
        <taxon>Craniata</taxon>
        <taxon>Vertebrata</taxon>
        <taxon>Euteleostomi</taxon>
        <taxon>Actinopterygii</taxon>
        <taxon>Neopterygii</taxon>
        <taxon>Teleostei</taxon>
        <taxon>Ostariophysi</taxon>
        <taxon>Cypriniformes</taxon>
        <taxon>Leuciscidae</taxon>
        <taxon>Phoxininae</taxon>
        <taxon>Phoxinus</taxon>
    </lineage>
</organism>
<accession>A0AAN9DFN0</accession>
<dbReference type="PANTHER" id="PTHR14211">
    <property type="entry name" value="GLIOMA SUPPRESSOR CANDIDATE REGION GENE 2"/>
    <property type="match status" value="1"/>
</dbReference>
<feature type="region of interest" description="Disordered" evidence="7">
    <location>
        <begin position="325"/>
        <end position="362"/>
    </location>
</feature>
<dbReference type="GO" id="GO:0006364">
    <property type="term" value="P:rRNA processing"/>
    <property type="evidence" value="ECO:0007669"/>
    <property type="project" value="TreeGrafter"/>
</dbReference>
<comment type="caution">
    <text evidence="8">The sequence shown here is derived from an EMBL/GenBank/DDBJ whole genome shotgun (WGS) entry which is preliminary data.</text>
</comment>
<evidence type="ECO:0000256" key="4">
    <source>
        <dbReference type="ARBA" id="ARBA00018339"/>
    </source>
</evidence>
<comment type="subcellular location">
    <subcellularLocation>
        <location evidence="1">Nucleus</location>
        <location evidence="1">Nucleolus</location>
    </subcellularLocation>
    <subcellularLocation>
        <location evidence="2">Nucleus</location>
        <location evidence="2">Nucleoplasm</location>
    </subcellularLocation>
</comment>
<dbReference type="InterPro" id="IPR011687">
    <property type="entry name" value="Nop53/GLTSCR2"/>
</dbReference>
<dbReference type="GO" id="GO:0005730">
    <property type="term" value="C:nucleolus"/>
    <property type="evidence" value="ECO:0007669"/>
    <property type="project" value="UniProtKB-SubCell"/>
</dbReference>
<evidence type="ECO:0000256" key="2">
    <source>
        <dbReference type="ARBA" id="ARBA00004642"/>
    </source>
</evidence>
<reference evidence="8 9" key="1">
    <citation type="submission" date="2024-02" db="EMBL/GenBank/DDBJ databases">
        <title>Chromosome-level genome assembly of the Eurasian Minnow (Phoxinus phoxinus).</title>
        <authorList>
            <person name="Oriowo T.O."/>
            <person name="Martin S."/>
            <person name="Stange M."/>
            <person name="Chrysostomakis Y."/>
            <person name="Brown T."/>
            <person name="Winkler S."/>
            <person name="Kukowka S."/>
            <person name="Myers E.W."/>
            <person name="Bohne A."/>
        </authorList>
    </citation>
    <scope>NUCLEOTIDE SEQUENCE [LARGE SCALE GENOMIC DNA]</scope>
    <source>
        <strain evidence="8">ZFMK-TIS-60720</strain>
        <tissue evidence="8">Whole Organism</tissue>
    </source>
</reference>
<feature type="region of interest" description="Disordered" evidence="7">
    <location>
        <begin position="394"/>
        <end position="416"/>
    </location>
</feature>
<evidence type="ECO:0000313" key="8">
    <source>
        <dbReference type="EMBL" id="KAK7172241.1"/>
    </source>
</evidence>
<evidence type="ECO:0000313" key="9">
    <source>
        <dbReference type="Proteomes" id="UP001364617"/>
    </source>
</evidence>
<keyword evidence="5" id="KW-0690">Ribosome biogenesis</keyword>
<keyword evidence="9" id="KW-1185">Reference proteome</keyword>
<dbReference type="Pfam" id="PF07767">
    <property type="entry name" value="Nop53"/>
    <property type="match status" value="1"/>
</dbReference>
<evidence type="ECO:0000256" key="3">
    <source>
        <dbReference type="ARBA" id="ARBA00008838"/>
    </source>
</evidence>
<feature type="compositionally biased region" description="Polar residues" evidence="7">
    <location>
        <begin position="1"/>
        <end position="12"/>
    </location>
</feature>
<evidence type="ECO:0000256" key="5">
    <source>
        <dbReference type="ARBA" id="ARBA00022517"/>
    </source>
</evidence>
<evidence type="ECO:0000256" key="1">
    <source>
        <dbReference type="ARBA" id="ARBA00004604"/>
    </source>
</evidence>
<comment type="similarity">
    <text evidence="3">Belongs to the NOP53 family.</text>
</comment>
<gene>
    <name evidence="8" type="ORF">R3I93_004527</name>
</gene>
<sequence length="492" mass="56179">MRLTHTISTAGFSSSSSSLTTPELHYCHLRAGGAIMAAARRNKRMAASQPGFLSFNSGLDGNSSDIKRRKRVNKNKKKNWNKYSDIQDVEEFLDDVRLQEKAAGGLIAEKPDATLFFVDTGEKDKETQPQTTVKKGKRSKPLRIDLILQPDSRIPAPKNVLAFQQPNAKKQRRMAEKAARLAAMGVLPRREKLLRLRQAAAASGLPVKENPVANNNPERAFYDLWSAGTPETDDPYYLEQTKKKLVKRPDRLNEKPSVLPAIEVVGPGGSYNPDFFSHQDLLREAHEVEVKKLRAEERLARQLAVKEDIATEESSFKEQVEGLIEEGDVEPEEPEGGSEDTVIGPTATQEKKTEKQRRKEKAQRIKALRRKADRQMIDKQQQLFQLRSIRANLKTQEQRTRQRQAQRKANQEAQKSMPRRLGRLKFQTPDLDVQLSHELAGSLRSLKPEGSILKDRFMSLQKRNLIEPRERAKFKRKYKVKYSEKRAFREIV</sequence>
<dbReference type="EMBL" id="JAYKXH010000004">
    <property type="protein sequence ID" value="KAK7172241.1"/>
    <property type="molecule type" value="Genomic_DNA"/>
</dbReference>
<dbReference type="PANTHER" id="PTHR14211:SF7">
    <property type="entry name" value="RIBOSOME BIOGENESIS PROTEIN NOP53"/>
    <property type="match status" value="1"/>
</dbReference>
<dbReference type="PIRSF" id="PIRSF017302">
    <property type="entry name" value="Gltscr2"/>
    <property type="match status" value="1"/>
</dbReference>
<dbReference type="GO" id="GO:0000027">
    <property type="term" value="P:ribosomal large subunit assembly"/>
    <property type="evidence" value="ECO:0007669"/>
    <property type="project" value="TreeGrafter"/>
</dbReference>
<dbReference type="AlphaFoldDB" id="A0AAN9DFN0"/>
<keyword evidence="6" id="KW-0539">Nucleus</keyword>
<name>A0AAN9DFN0_9TELE</name>
<dbReference type="GO" id="GO:0008097">
    <property type="term" value="F:5S rRNA binding"/>
    <property type="evidence" value="ECO:0007669"/>
    <property type="project" value="TreeGrafter"/>
</dbReference>
<dbReference type="Proteomes" id="UP001364617">
    <property type="component" value="Unassembled WGS sequence"/>
</dbReference>
<feature type="region of interest" description="Disordered" evidence="7">
    <location>
        <begin position="1"/>
        <end position="20"/>
    </location>
</feature>
<evidence type="ECO:0000256" key="6">
    <source>
        <dbReference type="ARBA" id="ARBA00023242"/>
    </source>
</evidence>
<protein>
    <recommendedName>
        <fullName evidence="4">Ribosome biogenesis protein NOP53</fullName>
    </recommendedName>
</protein>
<feature type="compositionally biased region" description="Acidic residues" evidence="7">
    <location>
        <begin position="325"/>
        <end position="338"/>
    </location>
</feature>